<evidence type="ECO:0000313" key="2">
    <source>
        <dbReference type="Proteomes" id="UP000541444"/>
    </source>
</evidence>
<dbReference type="AlphaFoldDB" id="A0A7J7L8V8"/>
<comment type="caution">
    <text evidence="1">The sequence shown here is derived from an EMBL/GenBank/DDBJ whole genome shotgun (WGS) entry which is preliminary data.</text>
</comment>
<dbReference type="EMBL" id="JACGCM010002535">
    <property type="protein sequence ID" value="KAF6138980.1"/>
    <property type="molecule type" value="Genomic_DNA"/>
</dbReference>
<keyword evidence="2" id="KW-1185">Reference proteome</keyword>
<accession>A0A7J7L8V8</accession>
<evidence type="ECO:0000313" key="1">
    <source>
        <dbReference type="EMBL" id="KAF6138980.1"/>
    </source>
</evidence>
<dbReference type="OrthoDB" id="1164070at2759"/>
<reference evidence="1 2" key="1">
    <citation type="journal article" date="2020" name="IScience">
        <title>Genome Sequencing of the Endangered Kingdonia uniflora (Circaeasteraceae, Ranunculales) Reveals Potential Mechanisms of Evolutionary Specialization.</title>
        <authorList>
            <person name="Sun Y."/>
            <person name="Deng T."/>
            <person name="Zhang A."/>
            <person name="Moore M.J."/>
            <person name="Landis J.B."/>
            <person name="Lin N."/>
            <person name="Zhang H."/>
            <person name="Zhang X."/>
            <person name="Huang J."/>
            <person name="Zhang X."/>
            <person name="Sun H."/>
            <person name="Wang H."/>
        </authorList>
    </citation>
    <scope>NUCLEOTIDE SEQUENCE [LARGE SCALE GENOMIC DNA]</scope>
    <source>
        <strain evidence="1">TB1705</strain>
        <tissue evidence="1">Leaf</tissue>
    </source>
</reference>
<proteinExistence type="predicted"/>
<gene>
    <name evidence="1" type="ORF">GIB67_010706</name>
</gene>
<sequence length="181" mass="19970">MSGRSGQSNENANAQWVEKDVEEIIGIVRTTKPAGQEAQGKRVERSRCRVNTNTHECDYHEWKLSGLPCMHDVSAILPYGWPWVKVERPRKQRIPDPDKEKRQKRCGKCRGYGHNKKTCKGAPTTPKPRVAKTSKMVDTNVHMIRHMSSVGLPPAIPNMRGRGSGCIGGAGGRSSIGAGQT</sequence>
<name>A0A7J7L8V8_9MAGN</name>
<dbReference type="Proteomes" id="UP000541444">
    <property type="component" value="Unassembled WGS sequence"/>
</dbReference>
<protein>
    <submittedName>
        <fullName evidence="1">Uncharacterized protein</fullName>
    </submittedName>
</protein>
<organism evidence="1 2">
    <name type="scientific">Kingdonia uniflora</name>
    <dbReference type="NCBI Taxonomy" id="39325"/>
    <lineage>
        <taxon>Eukaryota</taxon>
        <taxon>Viridiplantae</taxon>
        <taxon>Streptophyta</taxon>
        <taxon>Embryophyta</taxon>
        <taxon>Tracheophyta</taxon>
        <taxon>Spermatophyta</taxon>
        <taxon>Magnoliopsida</taxon>
        <taxon>Ranunculales</taxon>
        <taxon>Circaeasteraceae</taxon>
        <taxon>Kingdonia</taxon>
    </lineage>
</organism>